<reference evidence="1 2" key="1">
    <citation type="submission" date="2024-11" db="EMBL/GenBank/DDBJ databases">
        <title>A near-complete genome assembly of Cinchona calisaya.</title>
        <authorList>
            <person name="Lian D.C."/>
            <person name="Zhao X.W."/>
            <person name="Wei L."/>
        </authorList>
    </citation>
    <scope>NUCLEOTIDE SEQUENCE [LARGE SCALE GENOMIC DNA]</scope>
    <source>
        <tissue evidence="1">Nenye</tissue>
    </source>
</reference>
<proteinExistence type="predicted"/>
<evidence type="ECO:0000313" key="1">
    <source>
        <dbReference type="EMBL" id="KAL3523179.1"/>
    </source>
</evidence>
<sequence length="142" mass="14547">MYCTPTGNPLPIGISLPLVNASVAVSCNVGTANVVTFRATTNLNGFFSVTFPASANLNFNLTTTRVLQDCVVTTQLPVLGCLALPRVGVLGGYLAPVGLIIADQGLSASIGSITPAGLKADQELIIDTLNLGISVEVVVVFS</sequence>
<comment type="caution">
    <text evidence="1">The sequence shown here is derived from an EMBL/GenBank/DDBJ whole genome shotgun (WGS) entry which is preliminary data.</text>
</comment>
<name>A0ABD2ZUS3_9GENT</name>
<accession>A0ABD2ZUS3</accession>
<dbReference type="AlphaFoldDB" id="A0ABD2ZUS3"/>
<protein>
    <submittedName>
        <fullName evidence="1">Uncharacterized protein</fullName>
    </submittedName>
</protein>
<keyword evidence="2" id="KW-1185">Reference proteome</keyword>
<dbReference type="Proteomes" id="UP001630127">
    <property type="component" value="Unassembled WGS sequence"/>
</dbReference>
<organism evidence="1 2">
    <name type="scientific">Cinchona calisaya</name>
    <dbReference type="NCBI Taxonomy" id="153742"/>
    <lineage>
        <taxon>Eukaryota</taxon>
        <taxon>Viridiplantae</taxon>
        <taxon>Streptophyta</taxon>
        <taxon>Embryophyta</taxon>
        <taxon>Tracheophyta</taxon>
        <taxon>Spermatophyta</taxon>
        <taxon>Magnoliopsida</taxon>
        <taxon>eudicotyledons</taxon>
        <taxon>Gunneridae</taxon>
        <taxon>Pentapetalae</taxon>
        <taxon>asterids</taxon>
        <taxon>lamiids</taxon>
        <taxon>Gentianales</taxon>
        <taxon>Rubiaceae</taxon>
        <taxon>Cinchonoideae</taxon>
        <taxon>Cinchoneae</taxon>
        <taxon>Cinchona</taxon>
    </lineage>
</organism>
<gene>
    <name evidence="1" type="ORF">ACH5RR_016013</name>
</gene>
<dbReference type="EMBL" id="JBJUIK010000007">
    <property type="protein sequence ID" value="KAL3523179.1"/>
    <property type="molecule type" value="Genomic_DNA"/>
</dbReference>
<evidence type="ECO:0000313" key="2">
    <source>
        <dbReference type="Proteomes" id="UP001630127"/>
    </source>
</evidence>